<evidence type="ECO:0000256" key="1">
    <source>
        <dbReference type="SAM" id="Phobius"/>
    </source>
</evidence>
<keyword evidence="1" id="KW-0472">Membrane</keyword>
<dbReference type="AlphaFoldDB" id="A0A177EKB8"/>
<feature type="transmembrane region" description="Helical" evidence="1">
    <location>
        <begin position="355"/>
        <end position="378"/>
    </location>
</feature>
<dbReference type="EMBL" id="LTDL01000014">
    <property type="protein sequence ID" value="OAG31901.1"/>
    <property type="molecule type" value="Genomic_DNA"/>
</dbReference>
<keyword evidence="1" id="KW-1133">Transmembrane helix</keyword>
<evidence type="ECO:0000313" key="3">
    <source>
        <dbReference type="Proteomes" id="UP000185944"/>
    </source>
</evidence>
<dbReference type="VEuPathDB" id="MicrosporidiaDB:NEDG_00376"/>
<dbReference type="RefSeq" id="XP_067545502.1">
    <property type="nucleotide sequence ID" value="XM_067687794.1"/>
</dbReference>
<proteinExistence type="predicted"/>
<keyword evidence="1" id="KW-0812">Transmembrane</keyword>
<keyword evidence="3" id="KW-1185">Reference proteome</keyword>
<accession>A0A177EKB8</accession>
<gene>
    <name evidence="2" type="ORF">NEDG_00376</name>
</gene>
<sequence length="431" mass="48076">MDKPRVATKQNILYTQEIEEIHAINADIVSSAVKASELARKRYMHVLDSDSRRSFGETSIAKRLDGVFGLLDTMSVHLSTGAIHMVENALAKVHPEFRAVVQEDLAAVDEAEEIMGLNLSRVVQSEQFSVVTLLKIYGRMDLSLLELTTTMTGMGSDLRGGNVVRGMAKGKQALATIDKLDEYAHGIQNIGSMQLKGLEGCADELLETIDQGRTAVKTVLKALYQKRVEEGQYQVRRFFTVTFPLLLFLNIPLFMAANPAGTFNHLEDFISLKSGISPSRTGQILCYHQAAQFIFVCLMVGVFGLRRLSRSTWAINSTLGRVKGWLVRSVPLIAASCLCQYLMRKYLIQDNSILIPGLFLLMLSYFHLSITVYHTLGITQGISRRYIKKYMSWVFIGLSQWFFFVSISACILNVANGRSLGAPLKIIFQAN</sequence>
<feature type="transmembrane region" description="Helical" evidence="1">
    <location>
        <begin position="287"/>
        <end position="305"/>
    </location>
</feature>
<feature type="transmembrane region" description="Helical" evidence="1">
    <location>
        <begin position="325"/>
        <end position="343"/>
    </location>
</feature>
<comment type="caution">
    <text evidence="2">The sequence shown here is derived from an EMBL/GenBank/DDBJ whole genome shotgun (WGS) entry which is preliminary data.</text>
</comment>
<protein>
    <submittedName>
        <fullName evidence="2">Uncharacterized protein</fullName>
    </submittedName>
</protein>
<reference evidence="2 3" key="1">
    <citation type="submission" date="2016-02" db="EMBL/GenBank/DDBJ databases">
        <title>Discovery of a natural microsporidian pathogen with a broad tissue tropism in Caenorhabditis elegans.</title>
        <authorList>
            <person name="Luallen R.J."/>
            <person name="Reinke A.W."/>
            <person name="Tong L."/>
            <person name="Botts M.R."/>
            <person name="Felix M.-A."/>
            <person name="Troemel E.R."/>
        </authorList>
    </citation>
    <scope>NUCLEOTIDE SEQUENCE [LARGE SCALE GENOMIC DNA]</scope>
    <source>
        <strain evidence="2 3">JUm2807</strain>
    </source>
</reference>
<organism evidence="2 3">
    <name type="scientific">Nematocida displodere</name>
    <dbReference type="NCBI Taxonomy" id="1805483"/>
    <lineage>
        <taxon>Eukaryota</taxon>
        <taxon>Fungi</taxon>
        <taxon>Fungi incertae sedis</taxon>
        <taxon>Microsporidia</taxon>
        <taxon>Nematocida</taxon>
    </lineage>
</organism>
<dbReference type="Proteomes" id="UP000185944">
    <property type="component" value="Unassembled WGS sequence"/>
</dbReference>
<feature type="transmembrane region" description="Helical" evidence="1">
    <location>
        <begin position="238"/>
        <end position="257"/>
    </location>
</feature>
<feature type="transmembrane region" description="Helical" evidence="1">
    <location>
        <begin position="390"/>
        <end position="415"/>
    </location>
</feature>
<evidence type="ECO:0000313" key="2">
    <source>
        <dbReference type="EMBL" id="OAG31901.1"/>
    </source>
</evidence>
<name>A0A177EKB8_9MICR</name>
<dbReference type="GeneID" id="93646726"/>